<evidence type="ECO:0000313" key="3">
    <source>
        <dbReference type="EMBL" id="KAF2764406.1"/>
    </source>
</evidence>
<feature type="compositionally biased region" description="Low complexity" evidence="1">
    <location>
        <begin position="60"/>
        <end position="76"/>
    </location>
</feature>
<proteinExistence type="predicted"/>
<dbReference type="AlphaFoldDB" id="A0A6G1KUV4"/>
<name>A0A6G1KUV4_9PEZI</name>
<dbReference type="OrthoDB" id="424610at2759"/>
<feature type="region of interest" description="Disordered" evidence="1">
    <location>
        <begin position="60"/>
        <end position="86"/>
    </location>
</feature>
<feature type="domain" description="Apple" evidence="2">
    <location>
        <begin position="102"/>
        <end position="137"/>
    </location>
</feature>
<dbReference type="Proteomes" id="UP000799436">
    <property type="component" value="Unassembled WGS sequence"/>
</dbReference>
<reference evidence="3" key="1">
    <citation type="journal article" date="2020" name="Stud. Mycol.">
        <title>101 Dothideomycetes genomes: a test case for predicting lifestyles and emergence of pathogens.</title>
        <authorList>
            <person name="Haridas S."/>
            <person name="Albert R."/>
            <person name="Binder M."/>
            <person name="Bloem J."/>
            <person name="Labutti K."/>
            <person name="Salamov A."/>
            <person name="Andreopoulos B."/>
            <person name="Baker S."/>
            <person name="Barry K."/>
            <person name="Bills G."/>
            <person name="Bluhm B."/>
            <person name="Cannon C."/>
            <person name="Castanera R."/>
            <person name="Culley D."/>
            <person name="Daum C."/>
            <person name="Ezra D."/>
            <person name="Gonzalez J."/>
            <person name="Henrissat B."/>
            <person name="Kuo A."/>
            <person name="Liang C."/>
            <person name="Lipzen A."/>
            <person name="Lutzoni F."/>
            <person name="Magnuson J."/>
            <person name="Mondo S."/>
            <person name="Nolan M."/>
            <person name="Ohm R."/>
            <person name="Pangilinan J."/>
            <person name="Park H.-J."/>
            <person name="Ramirez L."/>
            <person name="Alfaro M."/>
            <person name="Sun H."/>
            <person name="Tritt A."/>
            <person name="Yoshinaga Y."/>
            <person name="Zwiers L.-H."/>
            <person name="Turgeon B."/>
            <person name="Goodwin S."/>
            <person name="Spatafora J."/>
            <person name="Crous P."/>
            <person name="Grigoriev I."/>
        </authorList>
    </citation>
    <scope>NUCLEOTIDE SEQUENCE</scope>
    <source>
        <strain evidence="3">CBS 116005</strain>
    </source>
</reference>
<evidence type="ECO:0000259" key="2">
    <source>
        <dbReference type="Pfam" id="PF14295"/>
    </source>
</evidence>
<accession>A0A6G1KUV4</accession>
<dbReference type="InterPro" id="IPR003609">
    <property type="entry name" value="Pan_app"/>
</dbReference>
<dbReference type="EMBL" id="ML995924">
    <property type="protein sequence ID" value="KAF2764406.1"/>
    <property type="molecule type" value="Genomic_DNA"/>
</dbReference>
<evidence type="ECO:0000256" key="1">
    <source>
        <dbReference type="SAM" id="MobiDB-lite"/>
    </source>
</evidence>
<evidence type="ECO:0000313" key="4">
    <source>
        <dbReference type="Proteomes" id="UP000799436"/>
    </source>
</evidence>
<sequence length="384" mass="39318">MGSTYVDDSLFECLTVCDSTPGCVDVSLSGAACYLKSTLGKALYDVGIQGARLLTSSTSSSASLTSSSTTASPTATGPTCPQSNNTVWTDSTGDQYMIECGIDRAQGDIATMDVSSLGKCIATCSSTWGCVDVSLSATARTSRSQPGPTVSKSACVALTLSGSACYEKSVLNDAVYAEGMYAARLITSAASSLSATATSTSTSASATPTYVTCPASNGTSYTAANGEVFVVECDIDRPGGDLAEVDMTGTVAERLQQCIDTCANTTDCLDVTLSGLACYLKYILEEASYTEGMLGARYIGNASTPAVTSASSHFTYSPSSGTYASYTSMAFGYAPSGRVALTTTGSSATSALTEVETAVVSPVPAGRSVEHLLRHARRVRKNGA</sequence>
<feature type="domain" description="Apple" evidence="2">
    <location>
        <begin position="235"/>
        <end position="269"/>
    </location>
</feature>
<gene>
    <name evidence="3" type="ORF">EJ03DRAFT_385969</name>
</gene>
<keyword evidence="4" id="KW-1185">Reference proteome</keyword>
<protein>
    <recommendedName>
        <fullName evidence="2">Apple domain-containing protein</fullName>
    </recommendedName>
</protein>
<dbReference type="Pfam" id="PF14295">
    <property type="entry name" value="PAN_4"/>
    <property type="match status" value="3"/>
</dbReference>
<feature type="domain" description="Apple" evidence="2">
    <location>
        <begin position="7"/>
        <end position="36"/>
    </location>
</feature>
<organism evidence="3 4">
    <name type="scientific">Teratosphaeria nubilosa</name>
    <dbReference type="NCBI Taxonomy" id="161662"/>
    <lineage>
        <taxon>Eukaryota</taxon>
        <taxon>Fungi</taxon>
        <taxon>Dikarya</taxon>
        <taxon>Ascomycota</taxon>
        <taxon>Pezizomycotina</taxon>
        <taxon>Dothideomycetes</taxon>
        <taxon>Dothideomycetidae</taxon>
        <taxon>Mycosphaerellales</taxon>
        <taxon>Teratosphaeriaceae</taxon>
        <taxon>Teratosphaeria</taxon>
    </lineage>
</organism>
<feature type="compositionally biased region" description="Polar residues" evidence="1">
    <location>
        <begin position="77"/>
        <end position="86"/>
    </location>
</feature>